<evidence type="ECO:0000313" key="2">
    <source>
        <dbReference type="EMBL" id="KAB1977269.1"/>
    </source>
</evidence>
<protein>
    <submittedName>
        <fullName evidence="2">Uncharacterized protein</fullName>
    </submittedName>
</protein>
<dbReference type="EMBL" id="WBKG01000064">
    <property type="protein sequence ID" value="KAB1977269.1"/>
    <property type="molecule type" value="Genomic_DNA"/>
</dbReference>
<accession>A0A7J5D245</accession>
<dbReference type="Proteomes" id="UP000442990">
    <property type="component" value="Unassembled WGS sequence"/>
</dbReference>
<evidence type="ECO:0000313" key="3">
    <source>
        <dbReference type="Proteomes" id="UP000442990"/>
    </source>
</evidence>
<reference evidence="2 3" key="1">
    <citation type="submission" date="2019-09" db="EMBL/GenBank/DDBJ databases">
        <title>Isolation and identification of active actinomycetes.</title>
        <authorList>
            <person name="Yu Z."/>
            <person name="Han C."/>
            <person name="Yu B."/>
        </authorList>
    </citation>
    <scope>NUCLEOTIDE SEQUENCE [LARGE SCALE GENOMIC DNA]</scope>
    <source>
        <strain evidence="2 3">NEAU-H2</strain>
    </source>
</reference>
<feature type="region of interest" description="Disordered" evidence="1">
    <location>
        <begin position="136"/>
        <end position="157"/>
    </location>
</feature>
<comment type="caution">
    <text evidence="2">The sequence shown here is derived from an EMBL/GenBank/DDBJ whole genome shotgun (WGS) entry which is preliminary data.</text>
</comment>
<organism evidence="2 3">
    <name type="scientific">Streptomyces triticiradicis</name>
    <dbReference type="NCBI Taxonomy" id="2651189"/>
    <lineage>
        <taxon>Bacteria</taxon>
        <taxon>Bacillati</taxon>
        <taxon>Actinomycetota</taxon>
        <taxon>Actinomycetes</taxon>
        <taxon>Kitasatosporales</taxon>
        <taxon>Streptomycetaceae</taxon>
        <taxon>Streptomyces</taxon>
    </lineage>
</organism>
<gene>
    <name evidence="2" type="ORF">F8144_42525</name>
</gene>
<proteinExistence type="predicted"/>
<dbReference type="AlphaFoldDB" id="A0A7J5D245"/>
<evidence type="ECO:0000256" key="1">
    <source>
        <dbReference type="SAM" id="MobiDB-lite"/>
    </source>
</evidence>
<dbReference type="RefSeq" id="WP_151474770.1">
    <property type="nucleotide sequence ID" value="NZ_WBKG01000064.1"/>
</dbReference>
<keyword evidence="3" id="KW-1185">Reference proteome</keyword>
<sequence>MTGRQEPYYLSYEGDFGLSGLAEAFALSPAPENARAALDLATAKLDAYDRDRPVDSVDHLSADQRSILGYDTSHDEWGYADDLRADVRTLIGSPLSDEAIRTVWRAAAGGVWDPAAHGKSTRDWLRCVEETCAARPPRKVPGRRPAPSLLWDARPPSADEVRDDVTAEIRSCHERWADSLPSPDTLTALEEVAVHAHPELAFRLFLRVLKACSVRIDKERYDRFQALGDRFGHHGLLIDTGLDVAWPPVDPARRDAVWDFGLSHLAGQAHQDWHGGREDIRRAVEADDIGQTPGSAAAVLLDDALRLLRSALPDAAVSALWSGAADWPRSTDGRDRLRLIADVCRERLREVVPAYGPVVAPARTELADTVLREVRETASTVADKAVSPHWRPVPATEVMDALEHVVTRIDPDLGFRLFLRVLGRLSVSLTQEQYDRYQAIGERFGYGEYHVSDVDHLVETG</sequence>
<name>A0A7J5D245_9ACTN</name>